<proteinExistence type="predicted"/>
<evidence type="ECO:0000313" key="4">
    <source>
        <dbReference type="Proteomes" id="UP001234178"/>
    </source>
</evidence>
<keyword evidence="4" id="KW-1185">Reference proteome</keyword>
<sequence length="92" mass="9787">MLFRFKGWSVTTVGNEVLSSNTISSSSSTLLPHYPAAPAPTSSCKTGDLGHPPTVIVKPFTIVICSQKQIETGPMNRSPKTASNPVSLHIVH</sequence>
<organism evidence="2 4">
    <name type="scientific">Daphnia magna</name>
    <dbReference type="NCBI Taxonomy" id="35525"/>
    <lineage>
        <taxon>Eukaryota</taxon>
        <taxon>Metazoa</taxon>
        <taxon>Ecdysozoa</taxon>
        <taxon>Arthropoda</taxon>
        <taxon>Crustacea</taxon>
        <taxon>Branchiopoda</taxon>
        <taxon>Diplostraca</taxon>
        <taxon>Cladocera</taxon>
        <taxon>Anomopoda</taxon>
        <taxon>Daphniidae</taxon>
        <taxon>Daphnia</taxon>
    </lineage>
</organism>
<evidence type="ECO:0000313" key="2">
    <source>
        <dbReference type="EMBL" id="KAK4014566.1"/>
    </source>
</evidence>
<feature type="region of interest" description="Disordered" evidence="1">
    <location>
        <begin position="73"/>
        <end position="92"/>
    </location>
</feature>
<dbReference type="EMBL" id="JAOYFB010000037">
    <property type="protein sequence ID" value="KAK4022756.1"/>
    <property type="molecule type" value="Genomic_DNA"/>
</dbReference>
<evidence type="ECO:0000256" key="1">
    <source>
        <dbReference type="SAM" id="MobiDB-lite"/>
    </source>
</evidence>
<reference evidence="2 4" key="1">
    <citation type="journal article" date="2023" name="Nucleic Acids Res.">
        <title>The hologenome of Daphnia magna reveals possible DNA methylation and microbiome-mediated evolution of the host genome.</title>
        <authorList>
            <person name="Chaturvedi A."/>
            <person name="Li X."/>
            <person name="Dhandapani V."/>
            <person name="Marshall H."/>
            <person name="Kissane S."/>
            <person name="Cuenca-Cambronero M."/>
            <person name="Asole G."/>
            <person name="Calvet F."/>
            <person name="Ruiz-Romero M."/>
            <person name="Marangio P."/>
            <person name="Guigo R."/>
            <person name="Rago D."/>
            <person name="Mirbahai L."/>
            <person name="Eastwood N."/>
            <person name="Colbourne J.K."/>
            <person name="Zhou J."/>
            <person name="Mallon E."/>
            <person name="Orsini L."/>
        </authorList>
    </citation>
    <scope>NUCLEOTIDE SEQUENCE [LARGE SCALE GENOMIC DNA]</scope>
    <source>
        <strain evidence="2">LRV0_1</strain>
    </source>
</reference>
<accession>A0ABQ9ZNV3</accession>
<name>A0ABQ9ZNV3_9CRUS</name>
<evidence type="ECO:0000313" key="3">
    <source>
        <dbReference type="EMBL" id="KAK4022756.1"/>
    </source>
</evidence>
<gene>
    <name evidence="3" type="ORF">OUZ56_008203</name>
    <name evidence="2" type="ORF">OUZ56_027088</name>
</gene>
<comment type="caution">
    <text evidence="2">The sequence shown here is derived from an EMBL/GenBank/DDBJ whole genome shotgun (WGS) entry which is preliminary data.</text>
</comment>
<dbReference type="EMBL" id="JAOYFB010000004">
    <property type="protein sequence ID" value="KAK4014566.1"/>
    <property type="molecule type" value="Genomic_DNA"/>
</dbReference>
<protein>
    <submittedName>
        <fullName evidence="2">Uncharacterized protein</fullName>
    </submittedName>
</protein>
<dbReference type="Proteomes" id="UP001234178">
    <property type="component" value="Unassembled WGS sequence"/>
</dbReference>